<gene>
    <name evidence="3" type="ORF">RFI_08326</name>
</gene>
<feature type="coiled-coil region" evidence="1">
    <location>
        <begin position="208"/>
        <end position="246"/>
    </location>
</feature>
<feature type="coiled-coil region" evidence="1">
    <location>
        <begin position="340"/>
        <end position="378"/>
    </location>
</feature>
<comment type="caution">
    <text evidence="3">The sequence shown here is derived from an EMBL/GenBank/DDBJ whole genome shotgun (WGS) entry which is preliminary data.</text>
</comment>
<protein>
    <submittedName>
        <fullName evidence="3">Uncharacterized protein</fullName>
    </submittedName>
</protein>
<feature type="compositionally biased region" description="Polar residues" evidence="2">
    <location>
        <begin position="437"/>
        <end position="456"/>
    </location>
</feature>
<feature type="compositionally biased region" description="Basic and acidic residues" evidence="2">
    <location>
        <begin position="571"/>
        <end position="586"/>
    </location>
</feature>
<evidence type="ECO:0000256" key="2">
    <source>
        <dbReference type="SAM" id="MobiDB-lite"/>
    </source>
</evidence>
<feature type="region of interest" description="Disordered" evidence="2">
    <location>
        <begin position="285"/>
        <end position="326"/>
    </location>
</feature>
<feature type="compositionally biased region" description="Polar residues" evidence="2">
    <location>
        <begin position="518"/>
        <end position="560"/>
    </location>
</feature>
<evidence type="ECO:0000313" key="3">
    <source>
        <dbReference type="EMBL" id="ETO28797.1"/>
    </source>
</evidence>
<sequence length="658" mass="75021">IKAALEGLNENDTTPKATGTTNGPETVENNQDKAMEVTSSTNDGNSGGDVLSSDPQACLSDDENKDWNQWIKKHSVDIPKLQYLPKKTVTIERELRATQEQLRQERQKTSEHMLQWKSRIEQQNSAVKNLHDRAKELETMLNQFSNENDELKQDIKKLQIENVKLKKADSAHQIFLQMKAEEEKKKTQELQTYILTLQTALSATQQREEELRLYAQSVEEKIEEERNEHQREMSMLKDKISSLTTLSQEEIQQAFQFLCLFVHVCNHRTKKKRNGMELEDMLNTTTNAKERRETNASSLPSRTLNSDPKNTPHNTNTTASNSNIHKISSHKLVQDLLQSLEEEKVHGRALEEELQTHRQQCRQKTQQKLDLLNELENRDIDHLLSQSQIFDETLARHPLPLPPVVRTKSSSHAFRRSNSRDRNASSYQARTPPPSKRGSNSLLSVTNERVRSQTPSLPFKRTDTGLSEPVSNPSNTKESKPMHSWTLLTTNPQNWFIDDCGDVIVLNKESIHTDNKAPLSSKSLPTDNSVSHKSASNILNKPNSHNSAALYQANSQSAKNGASKDSPPAKSHSDSTHSAKDVSVKSQEENNTSYFEKIEKSLIIKKKINSKTIQMFKFAKFFSATVDQKIYLIVKKLSYCTYKKKKKSERSLQVKTEI</sequence>
<feature type="compositionally biased region" description="Polar residues" evidence="2">
    <location>
        <begin position="295"/>
        <end position="326"/>
    </location>
</feature>
<feature type="region of interest" description="Disordered" evidence="2">
    <location>
        <begin position="1"/>
        <end position="61"/>
    </location>
</feature>
<feature type="coiled-coil region" evidence="1">
    <location>
        <begin position="88"/>
        <end position="168"/>
    </location>
</feature>
<feature type="region of interest" description="Disordered" evidence="2">
    <location>
        <begin position="515"/>
        <end position="586"/>
    </location>
</feature>
<proteinExistence type="predicted"/>
<reference evidence="3 4" key="1">
    <citation type="journal article" date="2013" name="Curr. Biol.">
        <title>The Genome of the Foraminiferan Reticulomyxa filosa.</title>
        <authorList>
            <person name="Glockner G."/>
            <person name="Hulsmann N."/>
            <person name="Schleicher M."/>
            <person name="Noegel A.A."/>
            <person name="Eichinger L."/>
            <person name="Gallinger C."/>
            <person name="Pawlowski J."/>
            <person name="Sierra R."/>
            <person name="Euteneuer U."/>
            <person name="Pillet L."/>
            <person name="Moustafa A."/>
            <person name="Platzer M."/>
            <person name="Groth M."/>
            <person name="Szafranski K."/>
            <person name="Schliwa M."/>
        </authorList>
    </citation>
    <scope>NUCLEOTIDE SEQUENCE [LARGE SCALE GENOMIC DNA]</scope>
</reference>
<dbReference type="AlphaFoldDB" id="X6NU43"/>
<feature type="compositionally biased region" description="Polar residues" evidence="2">
    <location>
        <begin position="10"/>
        <end position="29"/>
    </location>
</feature>
<evidence type="ECO:0000256" key="1">
    <source>
        <dbReference type="SAM" id="Coils"/>
    </source>
</evidence>
<name>X6NU43_RETFI</name>
<evidence type="ECO:0000313" key="4">
    <source>
        <dbReference type="Proteomes" id="UP000023152"/>
    </source>
</evidence>
<accession>X6NU43</accession>
<dbReference type="Proteomes" id="UP000023152">
    <property type="component" value="Unassembled WGS sequence"/>
</dbReference>
<feature type="non-terminal residue" evidence="3">
    <location>
        <position position="1"/>
    </location>
</feature>
<organism evidence="3 4">
    <name type="scientific">Reticulomyxa filosa</name>
    <dbReference type="NCBI Taxonomy" id="46433"/>
    <lineage>
        <taxon>Eukaryota</taxon>
        <taxon>Sar</taxon>
        <taxon>Rhizaria</taxon>
        <taxon>Retaria</taxon>
        <taxon>Foraminifera</taxon>
        <taxon>Monothalamids</taxon>
        <taxon>Reticulomyxidae</taxon>
        <taxon>Reticulomyxa</taxon>
    </lineage>
</organism>
<dbReference type="EMBL" id="ASPP01006455">
    <property type="protein sequence ID" value="ETO28797.1"/>
    <property type="molecule type" value="Genomic_DNA"/>
</dbReference>
<keyword evidence="1" id="KW-0175">Coiled coil</keyword>
<feature type="region of interest" description="Disordered" evidence="2">
    <location>
        <begin position="399"/>
        <end position="483"/>
    </location>
</feature>
<keyword evidence="4" id="KW-1185">Reference proteome</keyword>